<evidence type="ECO:0000256" key="1">
    <source>
        <dbReference type="ARBA" id="ARBA00022679"/>
    </source>
</evidence>
<gene>
    <name evidence="4" type="ORF">GCM10025868_05680</name>
</gene>
<keyword evidence="2" id="KW-0418">Kinase</keyword>
<keyword evidence="1" id="KW-0808">Transferase</keyword>
<dbReference type="InterPro" id="IPR029056">
    <property type="entry name" value="Ribokinase-like"/>
</dbReference>
<dbReference type="InterPro" id="IPR011611">
    <property type="entry name" value="PfkB_dom"/>
</dbReference>
<evidence type="ECO:0000259" key="3">
    <source>
        <dbReference type="Pfam" id="PF00294"/>
    </source>
</evidence>
<dbReference type="Pfam" id="PF00294">
    <property type="entry name" value="PfkB"/>
    <property type="match status" value="1"/>
</dbReference>
<dbReference type="PANTHER" id="PTHR10584:SF166">
    <property type="entry name" value="RIBOKINASE"/>
    <property type="match status" value="1"/>
</dbReference>
<dbReference type="Gene3D" id="3.40.1190.20">
    <property type="match status" value="1"/>
</dbReference>
<sequence length="115" mass="11791">MAEAEVLVDTDVPEVAAARLTQGYQHVVLKLGAQGARWIRASDNATVHVPACPPPGPVVDTTGAGDAFVAALLATLFANEGAGDVVAVSEQEARDALSRACEVAALVTTRVSTRP</sequence>
<name>A0ABQ6JAW8_9ACTN</name>
<dbReference type="EMBL" id="BSUZ01000001">
    <property type="protein sequence ID" value="GMA85318.1"/>
    <property type="molecule type" value="Genomic_DNA"/>
</dbReference>
<evidence type="ECO:0000313" key="5">
    <source>
        <dbReference type="Proteomes" id="UP001157017"/>
    </source>
</evidence>
<dbReference type="InterPro" id="IPR002173">
    <property type="entry name" value="Carboh/pur_kinase_PfkB_CS"/>
</dbReference>
<dbReference type="PANTHER" id="PTHR10584">
    <property type="entry name" value="SUGAR KINASE"/>
    <property type="match status" value="1"/>
</dbReference>
<comment type="caution">
    <text evidence="4">The sequence shown here is derived from an EMBL/GenBank/DDBJ whole genome shotgun (WGS) entry which is preliminary data.</text>
</comment>
<dbReference type="Proteomes" id="UP001157017">
    <property type="component" value="Unassembled WGS sequence"/>
</dbReference>
<protein>
    <recommendedName>
        <fullName evidence="3">Carbohydrate kinase PfkB domain-containing protein</fullName>
    </recommendedName>
</protein>
<proteinExistence type="predicted"/>
<accession>A0ABQ6JAW8</accession>
<dbReference type="PROSITE" id="PS00584">
    <property type="entry name" value="PFKB_KINASES_2"/>
    <property type="match status" value="1"/>
</dbReference>
<feature type="domain" description="Carbohydrate kinase PfkB" evidence="3">
    <location>
        <begin position="3"/>
        <end position="114"/>
    </location>
</feature>
<organism evidence="4 5">
    <name type="scientific">Angustibacter aerolatus</name>
    <dbReference type="NCBI Taxonomy" id="1162965"/>
    <lineage>
        <taxon>Bacteria</taxon>
        <taxon>Bacillati</taxon>
        <taxon>Actinomycetota</taxon>
        <taxon>Actinomycetes</taxon>
        <taxon>Kineosporiales</taxon>
        <taxon>Kineosporiaceae</taxon>
    </lineage>
</organism>
<evidence type="ECO:0000256" key="2">
    <source>
        <dbReference type="ARBA" id="ARBA00022777"/>
    </source>
</evidence>
<keyword evidence="5" id="KW-1185">Reference proteome</keyword>
<dbReference type="SUPFAM" id="SSF53613">
    <property type="entry name" value="Ribokinase-like"/>
    <property type="match status" value="1"/>
</dbReference>
<evidence type="ECO:0000313" key="4">
    <source>
        <dbReference type="EMBL" id="GMA85318.1"/>
    </source>
</evidence>
<reference evidence="5" key="1">
    <citation type="journal article" date="2019" name="Int. J. Syst. Evol. Microbiol.">
        <title>The Global Catalogue of Microorganisms (GCM) 10K type strain sequencing project: providing services to taxonomists for standard genome sequencing and annotation.</title>
        <authorList>
            <consortium name="The Broad Institute Genomics Platform"/>
            <consortium name="The Broad Institute Genome Sequencing Center for Infectious Disease"/>
            <person name="Wu L."/>
            <person name="Ma J."/>
        </authorList>
    </citation>
    <scope>NUCLEOTIDE SEQUENCE [LARGE SCALE GENOMIC DNA]</scope>
    <source>
        <strain evidence="5">NBRC 108730</strain>
    </source>
</reference>